<accession>A0ABT2TYZ7</accession>
<keyword evidence="2" id="KW-1185">Reference proteome</keyword>
<name>A0ABT2TYZ7_9FIRM</name>
<dbReference type="CDD" id="cd00093">
    <property type="entry name" value="HTH_XRE"/>
    <property type="match status" value="1"/>
</dbReference>
<gene>
    <name evidence="1" type="ORF">OCV61_15650</name>
</gene>
<dbReference type="Proteomes" id="UP001652409">
    <property type="component" value="Unassembled WGS sequence"/>
</dbReference>
<organism evidence="1 2">
    <name type="scientific">Blautia ammoniilytica</name>
    <dbReference type="NCBI Taxonomy" id="2981782"/>
    <lineage>
        <taxon>Bacteria</taxon>
        <taxon>Bacillati</taxon>
        <taxon>Bacillota</taxon>
        <taxon>Clostridia</taxon>
        <taxon>Lachnospirales</taxon>
        <taxon>Lachnospiraceae</taxon>
        <taxon>Blautia</taxon>
    </lineage>
</organism>
<reference evidence="1 2" key="1">
    <citation type="journal article" date="2021" name="ISME Commun">
        <title>Automated analysis of genomic sequences facilitates high-throughput and comprehensive description of bacteria.</title>
        <authorList>
            <person name="Hitch T.C.A."/>
        </authorList>
    </citation>
    <scope>NUCLEOTIDE SEQUENCE [LARGE SCALE GENOMIC DNA]</scope>
    <source>
        <strain evidence="1 2">Sanger_23</strain>
    </source>
</reference>
<dbReference type="RefSeq" id="WP_158422603.1">
    <property type="nucleotide sequence ID" value="NZ_JAOQJL010000041.1"/>
</dbReference>
<comment type="caution">
    <text evidence="1">The sequence shown here is derived from an EMBL/GenBank/DDBJ whole genome shotgun (WGS) entry which is preliminary data.</text>
</comment>
<dbReference type="InterPro" id="IPR001387">
    <property type="entry name" value="Cro/C1-type_HTH"/>
</dbReference>
<protein>
    <submittedName>
        <fullName evidence="1">Helix-turn-helix transcriptional regulator</fullName>
    </submittedName>
</protein>
<evidence type="ECO:0000313" key="1">
    <source>
        <dbReference type="EMBL" id="MCU6766817.1"/>
    </source>
</evidence>
<dbReference type="EMBL" id="JAOQJL010000041">
    <property type="protein sequence ID" value="MCU6766817.1"/>
    <property type="molecule type" value="Genomic_DNA"/>
</dbReference>
<sequence>MGKQSTRENKTIYQICREEQGLTREKASEKMIGVSASRIEKIEYELQDPTPYDIVQMADCYRRPDLCNYYCSHKCTIGDRYVPEIEVSELSTIILETIASLNEINPLTSRLIQIARDGKVTDDEIHDFAYISQKLDEVSLAIDSLNLWVDKTAGENNLNIELLNREKEKLKLKPKKGGN</sequence>
<evidence type="ECO:0000313" key="2">
    <source>
        <dbReference type="Proteomes" id="UP001652409"/>
    </source>
</evidence>
<proteinExistence type="predicted"/>